<proteinExistence type="predicted"/>
<organism evidence="2 3">
    <name type="scientific">Talaromyces stipitatus (strain ATCC 10500 / CBS 375.48 / QM 6759 / NRRL 1006)</name>
    <name type="common">Penicillium stipitatum</name>
    <dbReference type="NCBI Taxonomy" id="441959"/>
    <lineage>
        <taxon>Eukaryota</taxon>
        <taxon>Fungi</taxon>
        <taxon>Dikarya</taxon>
        <taxon>Ascomycota</taxon>
        <taxon>Pezizomycotina</taxon>
        <taxon>Eurotiomycetes</taxon>
        <taxon>Eurotiomycetidae</taxon>
        <taxon>Eurotiales</taxon>
        <taxon>Trichocomaceae</taxon>
        <taxon>Talaromyces</taxon>
        <taxon>Talaromyces sect. Talaromyces</taxon>
    </lineage>
</organism>
<dbReference type="Gene3D" id="3.30.70.1060">
    <property type="entry name" value="Dimeric alpha+beta barrel"/>
    <property type="match status" value="1"/>
</dbReference>
<accession>B8MT34</accession>
<dbReference type="Proteomes" id="UP000001745">
    <property type="component" value="Unassembled WGS sequence"/>
</dbReference>
<protein>
    <recommendedName>
        <fullName evidence="1">YCII-related domain-containing protein</fullName>
    </recommendedName>
</protein>
<evidence type="ECO:0000259" key="1">
    <source>
        <dbReference type="Pfam" id="PF03795"/>
    </source>
</evidence>
<dbReference type="GeneID" id="8098676"/>
<sequence>MSQQKDWLARLPDHPNVLATRLENRPLHLSHNKPHFESGKITFGGPLYSSQPKDLEDGFKKITGSLHLFKAASEEEVWEMIRSDPYAKLGVWNLDEVVITPMKVFVIAKFDELRTLQFVI</sequence>
<dbReference type="Pfam" id="PF03795">
    <property type="entry name" value="YCII"/>
    <property type="match status" value="1"/>
</dbReference>
<dbReference type="OrthoDB" id="5519740at2759"/>
<gene>
    <name evidence="2" type="ORF">TSTA_001820</name>
</gene>
<dbReference type="OMA" id="YAKLEVW"/>
<evidence type="ECO:0000313" key="3">
    <source>
        <dbReference type="Proteomes" id="UP000001745"/>
    </source>
</evidence>
<dbReference type="HOGENOM" id="CLU_110355_2_4_1"/>
<dbReference type="PANTHER" id="PTHR33606:SF3">
    <property type="entry name" value="PROTEIN YCII"/>
    <property type="match status" value="1"/>
</dbReference>
<reference evidence="3" key="1">
    <citation type="journal article" date="2015" name="Genome Announc.">
        <title>Genome sequence of the AIDS-associated pathogen Penicillium marneffei (ATCC18224) and its near taxonomic relative Talaromyces stipitatus (ATCC10500).</title>
        <authorList>
            <person name="Nierman W.C."/>
            <person name="Fedorova-Abrams N.D."/>
            <person name="Andrianopoulos A."/>
        </authorList>
    </citation>
    <scope>NUCLEOTIDE SEQUENCE [LARGE SCALE GENOMIC DNA]</scope>
    <source>
        <strain evidence="3">ATCC 10500 / CBS 375.48 / QM 6759 / NRRL 1006</strain>
    </source>
</reference>
<dbReference type="eggNOG" id="ENOG502SXJF">
    <property type="taxonomic scope" value="Eukaryota"/>
</dbReference>
<dbReference type="InParanoid" id="B8MT34"/>
<dbReference type="InterPro" id="IPR005545">
    <property type="entry name" value="YCII"/>
</dbReference>
<keyword evidence="3" id="KW-1185">Reference proteome</keyword>
<dbReference type="PhylomeDB" id="B8MT34"/>
<dbReference type="VEuPathDB" id="FungiDB:TSTA_001820"/>
<name>B8MT34_TALSN</name>
<dbReference type="SUPFAM" id="SSF54909">
    <property type="entry name" value="Dimeric alpha+beta barrel"/>
    <property type="match status" value="1"/>
</dbReference>
<feature type="domain" description="YCII-related" evidence="1">
    <location>
        <begin position="12"/>
        <end position="97"/>
    </location>
</feature>
<dbReference type="RefSeq" id="XP_002487768.1">
    <property type="nucleotide sequence ID" value="XM_002487723.1"/>
</dbReference>
<evidence type="ECO:0000313" key="2">
    <source>
        <dbReference type="EMBL" id="EED12114.1"/>
    </source>
</evidence>
<dbReference type="EMBL" id="EQ962660">
    <property type="protein sequence ID" value="EED12114.1"/>
    <property type="molecule type" value="Genomic_DNA"/>
</dbReference>
<dbReference type="InterPro" id="IPR051807">
    <property type="entry name" value="Sec-metab_biosynth-assoc"/>
</dbReference>
<dbReference type="InterPro" id="IPR011008">
    <property type="entry name" value="Dimeric_a/b-barrel"/>
</dbReference>
<dbReference type="PANTHER" id="PTHR33606">
    <property type="entry name" value="PROTEIN YCII"/>
    <property type="match status" value="1"/>
</dbReference>
<dbReference type="AlphaFoldDB" id="B8MT34"/>